<name>A0ABS4Q724_9PSEU</name>
<dbReference type="CDD" id="cd03801">
    <property type="entry name" value="GT4_PimA-like"/>
    <property type="match status" value="1"/>
</dbReference>
<keyword evidence="1" id="KW-0328">Glycosyltransferase</keyword>
<gene>
    <name evidence="5" type="ORF">JOM49_008420</name>
</gene>
<dbReference type="Pfam" id="PF00534">
    <property type="entry name" value="Glycos_transf_1"/>
    <property type="match status" value="1"/>
</dbReference>
<dbReference type="RefSeq" id="WP_209670272.1">
    <property type="nucleotide sequence ID" value="NZ_JAGGMS010000001.1"/>
</dbReference>
<evidence type="ECO:0000259" key="3">
    <source>
        <dbReference type="Pfam" id="PF00534"/>
    </source>
</evidence>
<comment type="caution">
    <text evidence="5">The sequence shown here is derived from an EMBL/GenBank/DDBJ whole genome shotgun (WGS) entry which is preliminary data.</text>
</comment>
<dbReference type="Pfam" id="PF13439">
    <property type="entry name" value="Glyco_transf_4"/>
    <property type="match status" value="1"/>
</dbReference>
<dbReference type="Proteomes" id="UP000741013">
    <property type="component" value="Unassembled WGS sequence"/>
</dbReference>
<evidence type="ECO:0000313" key="6">
    <source>
        <dbReference type="Proteomes" id="UP000741013"/>
    </source>
</evidence>
<organism evidence="5 6">
    <name type="scientific">Amycolatopsis magusensis</name>
    <dbReference type="NCBI Taxonomy" id="882444"/>
    <lineage>
        <taxon>Bacteria</taxon>
        <taxon>Bacillati</taxon>
        <taxon>Actinomycetota</taxon>
        <taxon>Actinomycetes</taxon>
        <taxon>Pseudonocardiales</taxon>
        <taxon>Pseudonocardiaceae</taxon>
        <taxon>Amycolatopsis</taxon>
    </lineage>
</organism>
<dbReference type="Gene3D" id="3.40.50.2000">
    <property type="entry name" value="Glycogen Phosphorylase B"/>
    <property type="match status" value="2"/>
</dbReference>
<reference evidence="5 6" key="1">
    <citation type="submission" date="2021-03" db="EMBL/GenBank/DDBJ databases">
        <title>Sequencing the genomes of 1000 actinobacteria strains.</title>
        <authorList>
            <person name="Klenk H.-P."/>
        </authorList>
    </citation>
    <scope>NUCLEOTIDE SEQUENCE [LARGE SCALE GENOMIC DNA]</scope>
    <source>
        <strain evidence="5 6">DSM 45510</strain>
    </source>
</reference>
<proteinExistence type="predicted"/>
<protein>
    <submittedName>
        <fullName evidence="5">Glycosyltransferase involved in cell wall biosynthesis</fullName>
    </submittedName>
</protein>
<accession>A0ABS4Q724</accession>
<dbReference type="PANTHER" id="PTHR12526:SF510">
    <property type="entry name" value="D-INOSITOL 3-PHOSPHATE GLYCOSYLTRANSFERASE"/>
    <property type="match status" value="1"/>
</dbReference>
<dbReference type="EMBL" id="JAGGMS010000001">
    <property type="protein sequence ID" value="MBP2186894.1"/>
    <property type="molecule type" value="Genomic_DNA"/>
</dbReference>
<evidence type="ECO:0000313" key="5">
    <source>
        <dbReference type="EMBL" id="MBP2186894.1"/>
    </source>
</evidence>
<evidence type="ECO:0000256" key="1">
    <source>
        <dbReference type="ARBA" id="ARBA00022676"/>
    </source>
</evidence>
<dbReference type="InterPro" id="IPR028098">
    <property type="entry name" value="Glyco_trans_4-like_N"/>
</dbReference>
<evidence type="ECO:0000259" key="4">
    <source>
        <dbReference type="Pfam" id="PF13439"/>
    </source>
</evidence>
<dbReference type="PANTHER" id="PTHR12526">
    <property type="entry name" value="GLYCOSYLTRANSFERASE"/>
    <property type="match status" value="1"/>
</dbReference>
<evidence type="ECO:0000256" key="2">
    <source>
        <dbReference type="ARBA" id="ARBA00022679"/>
    </source>
</evidence>
<feature type="domain" description="Glycosyl transferase family 1" evidence="3">
    <location>
        <begin position="164"/>
        <end position="323"/>
    </location>
</feature>
<sequence length="345" mass="36757">MSTVHVVLPGDVDDPRVPSGGNNYDRRVCDGLRELGWQVRESALDGSWPEPDDEACDRLASLLTGLPAGSLVLLDGLVACGVPEIITPHAGRLRLIVLMHLPLMVEHPALDRLERATLHAVTAVVATSDWAARQLADHHGLTHVSAVPPGTDLAPIASGSDGVRQLLCPAAVTPRKGQDLLVRALAEVADLDWHCRCVGTTSRDSAYAAEVAELITERGLDERITLSGPRSGAELAAEFEQADLIVLTSRAETFGMVITEALARGIPVLATDVEAIPDTLGTASDGSVPGLLVPPEPGELAKALRSWLTDGPLRERLRESAYARRATLAGWDHTARKLAHLLEHA</sequence>
<keyword evidence="2" id="KW-0808">Transferase</keyword>
<keyword evidence="6" id="KW-1185">Reference proteome</keyword>
<dbReference type="InterPro" id="IPR001296">
    <property type="entry name" value="Glyco_trans_1"/>
</dbReference>
<feature type="domain" description="Glycosyltransferase subfamily 4-like N-terminal" evidence="4">
    <location>
        <begin position="72"/>
        <end position="154"/>
    </location>
</feature>
<dbReference type="SUPFAM" id="SSF53756">
    <property type="entry name" value="UDP-Glycosyltransferase/glycogen phosphorylase"/>
    <property type="match status" value="1"/>
</dbReference>